<sequence>MAERDRPTEGRAGRLRAGYGAAPWHLLLVTAVIVLAGWVALRLAQEATFGRMLLWFVGAVIAHDLVLFPVYASADRALRAVARDRVTLLNYLRVPALGTALLFLVYSPGILRWGETTHEAATGLTQRPYLVRWVVLSAALFLLSGLAYLLRRRQASRQRSESA</sequence>
<protein>
    <submittedName>
        <fullName evidence="2">Uncharacterized protein</fullName>
    </submittedName>
</protein>
<evidence type="ECO:0000313" key="2">
    <source>
        <dbReference type="EMBL" id="CCH19174.1"/>
    </source>
</evidence>
<feature type="transmembrane region" description="Helical" evidence="1">
    <location>
        <begin position="21"/>
        <end position="41"/>
    </location>
</feature>
<dbReference type="EMBL" id="CAIE01000032">
    <property type="protein sequence ID" value="CCH19174.1"/>
    <property type="molecule type" value="Genomic_DNA"/>
</dbReference>
<keyword evidence="1" id="KW-1133">Transmembrane helix</keyword>
<keyword evidence="1" id="KW-0472">Membrane</keyword>
<accession>I0L5S7</accession>
<evidence type="ECO:0000256" key="1">
    <source>
        <dbReference type="SAM" id="Phobius"/>
    </source>
</evidence>
<dbReference type="STRING" id="1150864.MILUP08_44092"/>
<organism evidence="2 3">
    <name type="scientific">Micromonospora lupini str. Lupac 08</name>
    <dbReference type="NCBI Taxonomy" id="1150864"/>
    <lineage>
        <taxon>Bacteria</taxon>
        <taxon>Bacillati</taxon>
        <taxon>Actinomycetota</taxon>
        <taxon>Actinomycetes</taxon>
        <taxon>Micromonosporales</taxon>
        <taxon>Micromonosporaceae</taxon>
        <taxon>Micromonospora</taxon>
    </lineage>
</organism>
<comment type="caution">
    <text evidence="2">The sequence shown here is derived from an EMBL/GenBank/DDBJ whole genome shotgun (WGS) entry which is preliminary data.</text>
</comment>
<feature type="transmembrane region" description="Helical" evidence="1">
    <location>
        <begin position="91"/>
        <end position="110"/>
    </location>
</feature>
<dbReference type="eggNOG" id="ENOG5032Y3E">
    <property type="taxonomic scope" value="Bacteria"/>
</dbReference>
<keyword evidence="1" id="KW-0812">Transmembrane</keyword>
<dbReference type="AlphaFoldDB" id="I0L5S7"/>
<name>I0L5S7_9ACTN</name>
<feature type="transmembrane region" description="Helical" evidence="1">
    <location>
        <begin position="130"/>
        <end position="150"/>
    </location>
</feature>
<evidence type="ECO:0000313" key="3">
    <source>
        <dbReference type="Proteomes" id="UP000003448"/>
    </source>
</evidence>
<reference evidence="3" key="1">
    <citation type="journal article" date="2012" name="J. Bacteriol.">
        <title>Genome Sequence of Micromonospora lupini Lupac 08, Isolated from Root Nodules of Lupinus angustifolius.</title>
        <authorList>
            <person name="Alonso-Vega P."/>
            <person name="Normand P."/>
            <person name="Bacigalupe R."/>
            <person name="Pujic P."/>
            <person name="Lajus A."/>
            <person name="Vallenet D."/>
            <person name="Carro L."/>
            <person name="Coll P."/>
            <person name="Trujillo M.E."/>
        </authorList>
    </citation>
    <scope>NUCLEOTIDE SEQUENCE [LARGE SCALE GENOMIC DNA]</scope>
    <source>
        <strain evidence="3">Lupac 08</strain>
    </source>
</reference>
<dbReference type="Proteomes" id="UP000003448">
    <property type="component" value="Unassembled WGS sequence"/>
</dbReference>
<proteinExistence type="predicted"/>
<dbReference type="RefSeq" id="WP_007461076.1">
    <property type="nucleotide sequence ID" value="NZ_HF570108.1"/>
</dbReference>
<keyword evidence="3" id="KW-1185">Reference proteome</keyword>
<gene>
    <name evidence="2" type="ORF">MILUP08_44092</name>
</gene>
<feature type="transmembrane region" description="Helical" evidence="1">
    <location>
        <begin position="53"/>
        <end position="71"/>
    </location>
</feature>